<dbReference type="Gene3D" id="3.30.559.30">
    <property type="entry name" value="Nonribosomal peptide synthetase, condensation domain"/>
    <property type="match status" value="1"/>
</dbReference>
<dbReference type="Pfam" id="PF00668">
    <property type="entry name" value="Condensation"/>
    <property type="match status" value="1"/>
</dbReference>
<dbReference type="RefSeq" id="WP_203171115.1">
    <property type="nucleotide sequence ID" value="NZ_JAEVLS010000023.1"/>
</dbReference>
<comment type="caution">
    <text evidence="2">The sequence shown here is derived from an EMBL/GenBank/DDBJ whole genome shotgun (WGS) entry which is preliminary data.</text>
</comment>
<dbReference type="InterPro" id="IPR023213">
    <property type="entry name" value="CAT-like_dom_sf"/>
</dbReference>
<feature type="non-terminal residue" evidence="2">
    <location>
        <position position="275"/>
    </location>
</feature>
<dbReference type="Gene3D" id="3.30.559.10">
    <property type="entry name" value="Chloramphenicol acetyltransferase-like domain"/>
    <property type="match status" value="1"/>
</dbReference>
<sequence length="275" mass="31569">MIRRSEAEEKLRTLSEHQAKLFQLLLEKKRAQRSRQQIITRYPREKAAKVRVRTSGAQQRLWFIEQLENSNAAYNIPIAVRLYGNLDRRALQAALETVVQRHEILRTVLTQVDGEPVQEIEPTAPFALVHVDLSELDPTAQSAAVDRQLREESTTRFDLSSGPLIRGRLLRLREAEHVLAITMHHIVSDGWSVGVLLRELTALYSAYREGKRDTLPPLPIQYADYAQWQRERLARGEFEEQLNYWVAHLRGAPGLLELPTDRPRPATQSFRGGSV</sequence>
<evidence type="ECO:0000259" key="1">
    <source>
        <dbReference type="Pfam" id="PF00668"/>
    </source>
</evidence>
<evidence type="ECO:0000313" key="3">
    <source>
        <dbReference type="Proteomes" id="UP000661077"/>
    </source>
</evidence>
<gene>
    <name evidence="2" type="ORF">JM946_29835</name>
</gene>
<evidence type="ECO:0000313" key="2">
    <source>
        <dbReference type="EMBL" id="MBM0108946.1"/>
    </source>
</evidence>
<dbReference type="PANTHER" id="PTHR45398:SF1">
    <property type="entry name" value="ENZYME, PUTATIVE (JCVI)-RELATED"/>
    <property type="match status" value="1"/>
</dbReference>
<protein>
    <recommendedName>
        <fullName evidence="1">Condensation domain-containing protein</fullName>
    </recommendedName>
</protein>
<dbReference type="PANTHER" id="PTHR45398">
    <property type="match status" value="1"/>
</dbReference>
<dbReference type="SUPFAM" id="SSF52777">
    <property type="entry name" value="CoA-dependent acyltransferases"/>
    <property type="match status" value="2"/>
</dbReference>
<dbReference type="InterPro" id="IPR001242">
    <property type="entry name" value="Condensation_dom"/>
</dbReference>
<accession>A0ABS1X6U3</accession>
<keyword evidence="3" id="KW-1185">Reference proteome</keyword>
<feature type="domain" description="Condensation" evidence="1">
    <location>
        <begin position="55"/>
        <end position="273"/>
    </location>
</feature>
<name>A0ABS1X6U3_9GAMM</name>
<dbReference type="Proteomes" id="UP000661077">
    <property type="component" value="Unassembled WGS sequence"/>
</dbReference>
<reference evidence="2 3" key="1">
    <citation type="journal article" date="2021" name="Int. J. Syst. Evol. Microbiol.">
        <title>Steroidobacter gossypii sp. nov., isolated from soil of cotton cropping field.</title>
        <authorList>
            <person name="Huang R."/>
            <person name="Yang S."/>
            <person name="Zhen C."/>
            <person name="Liu W."/>
        </authorList>
    </citation>
    <scope>NUCLEOTIDE SEQUENCE [LARGE SCALE GENOMIC DNA]</scope>
    <source>
        <strain evidence="2 3">S1-65</strain>
    </source>
</reference>
<proteinExistence type="predicted"/>
<organism evidence="2 3">
    <name type="scientific">Steroidobacter gossypii</name>
    <dbReference type="NCBI Taxonomy" id="2805490"/>
    <lineage>
        <taxon>Bacteria</taxon>
        <taxon>Pseudomonadati</taxon>
        <taxon>Pseudomonadota</taxon>
        <taxon>Gammaproteobacteria</taxon>
        <taxon>Steroidobacterales</taxon>
        <taxon>Steroidobacteraceae</taxon>
        <taxon>Steroidobacter</taxon>
    </lineage>
</organism>
<dbReference type="EMBL" id="JAEVLS010000023">
    <property type="protein sequence ID" value="MBM0108946.1"/>
    <property type="molecule type" value="Genomic_DNA"/>
</dbReference>
<dbReference type="CDD" id="cd19531">
    <property type="entry name" value="LCL_NRPS-like"/>
    <property type="match status" value="1"/>
</dbReference>